<dbReference type="AlphaFoldDB" id="A0A1L3SNZ0"/>
<accession>A0A1L3SNZ0</accession>
<dbReference type="KEGG" id="meso:BSQ44_06345"/>
<dbReference type="Proteomes" id="UP000182840">
    <property type="component" value="Chromosome"/>
</dbReference>
<evidence type="ECO:0000313" key="2">
    <source>
        <dbReference type="Proteomes" id="UP000182840"/>
    </source>
</evidence>
<sequence>MDKQIDQLVERIVEADNPRVISAYENKIASLENEKLLIAEKLQTQSKPRHALEMFELPLGFLSTPWNLWASGQIHLHKIVLRLAFAERIAYTRNEGFRTPKSHYHSRC</sequence>
<proteinExistence type="predicted"/>
<name>A0A1L3SNZ0_9HYPH</name>
<dbReference type="EMBL" id="CP018171">
    <property type="protein sequence ID" value="APH71032.1"/>
    <property type="molecule type" value="Genomic_DNA"/>
</dbReference>
<organism evidence="1 2">
    <name type="scientific">Aquibium oceanicum</name>
    <dbReference type="NCBI Taxonomy" id="1670800"/>
    <lineage>
        <taxon>Bacteria</taxon>
        <taxon>Pseudomonadati</taxon>
        <taxon>Pseudomonadota</taxon>
        <taxon>Alphaproteobacteria</taxon>
        <taxon>Hyphomicrobiales</taxon>
        <taxon>Phyllobacteriaceae</taxon>
        <taxon>Aquibium</taxon>
    </lineage>
</organism>
<protein>
    <submittedName>
        <fullName evidence="1">Uncharacterized protein</fullName>
    </submittedName>
</protein>
<keyword evidence="2" id="KW-1185">Reference proteome</keyword>
<evidence type="ECO:0000313" key="1">
    <source>
        <dbReference type="EMBL" id="APH71032.1"/>
    </source>
</evidence>
<reference evidence="2" key="1">
    <citation type="submission" date="2016-11" db="EMBL/GenBank/DDBJ databases">
        <title>Mesorhizobium oceanicum sp. nov., isolated from deep seawater in South China Sea.</title>
        <authorList>
            <person name="Fu G.-Y."/>
        </authorList>
    </citation>
    <scope>NUCLEOTIDE SEQUENCE [LARGE SCALE GENOMIC DNA]</scope>
    <source>
        <strain evidence="2">B7</strain>
    </source>
</reference>
<gene>
    <name evidence="1" type="ORF">BSQ44_06345</name>
</gene>